<evidence type="ECO:0000313" key="3">
    <source>
        <dbReference type="RefSeq" id="XP_052747997.1"/>
    </source>
</evidence>
<accession>A0ABM3M983</accession>
<dbReference type="GeneID" id="128200051"/>
<organism evidence="2 3">
    <name type="scientific">Galleria mellonella</name>
    <name type="common">Greater wax moth</name>
    <dbReference type="NCBI Taxonomy" id="7137"/>
    <lineage>
        <taxon>Eukaryota</taxon>
        <taxon>Metazoa</taxon>
        <taxon>Ecdysozoa</taxon>
        <taxon>Arthropoda</taxon>
        <taxon>Hexapoda</taxon>
        <taxon>Insecta</taxon>
        <taxon>Pterygota</taxon>
        <taxon>Neoptera</taxon>
        <taxon>Endopterygota</taxon>
        <taxon>Lepidoptera</taxon>
        <taxon>Glossata</taxon>
        <taxon>Ditrysia</taxon>
        <taxon>Pyraloidea</taxon>
        <taxon>Pyralidae</taxon>
        <taxon>Galleriinae</taxon>
        <taxon>Galleria</taxon>
    </lineage>
</organism>
<sequence>MYWPEEETKNNNDKPAIPTPHRQEYLAGDLSNQRPGQPGFPNANGGRILGFPFKNGQVPFPRGTGGNPNDHSWPSFGQNYMLHQNVYDQSRIPPPPPENATVNLPLLDDFGSPIKWVAFNSNETSDGLAKLTVNNYFL</sequence>
<feature type="compositionally biased region" description="Basic and acidic residues" evidence="1">
    <location>
        <begin position="1"/>
        <end position="12"/>
    </location>
</feature>
<evidence type="ECO:0000313" key="2">
    <source>
        <dbReference type="Proteomes" id="UP001652740"/>
    </source>
</evidence>
<feature type="region of interest" description="Disordered" evidence="1">
    <location>
        <begin position="1"/>
        <end position="76"/>
    </location>
</feature>
<dbReference type="Proteomes" id="UP001652740">
    <property type="component" value="Unplaced"/>
</dbReference>
<dbReference type="RefSeq" id="XP_052747997.1">
    <property type="nucleotide sequence ID" value="XM_052892037.1"/>
</dbReference>
<keyword evidence="2" id="KW-1185">Reference proteome</keyword>
<evidence type="ECO:0000256" key="1">
    <source>
        <dbReference type="SAM" id="MobiDB-lite"/>
    </source>
</evidence>
<name>A0ABM3M983_GALME</name>
<feature type="compositionally biased region" description="Polar residues" evidence="1">
    <location>
        <begin position="67"/>
        <end position="76"/>
    </location>
</feature>
<gene>
    <name evidence="3" type="primary">LOC128200051</name>
</gene>
<reference evidence="3" key="1">
    <citation type="submission" date="2025-08" db="UniProtKB">
        <authorList>
            <consortium name="RefSeq"/>
        </authorList>
    </citation>
    <scope>IDENTIFICATION</scope>
    <source>
        <tissue evidence="3">Whole larvae</tissue>
    </source>
</reference>
<protein>
    <submittedName>
        <fullName evidence="3">Uncharacterized protein LOC128200051</fullName>
    </submittedName>
</protein>
<proteinExistence type="predicted"/>